<evidence type="ECO:0008006" key="4">
    <source>
        <dbReference type="Google" id="ProtNLM"/>
    </source>
</evidence>
<comment type="caution">
    <text evidence="2">The sequence shown here is derived from an EMBL/GenBank/DDBJ whole genome shotgun (WGS) entry which is preliminary data.</text>
</comment>
<dbReference type="Proteomes" id="UP000308760">
    <property type="component" value="Unassembled WGS sequence"/>
</dbReference>
<keyword evidence="1" id="KW-0732">Signal</keyword>
<dbReference type="InterPro" id="IPR006311">
    <property type="entry name" value="TAT_signal"/>
</dbReference>
<gene>
    <name evidence="2" type="ORF">FAB82_03600</name>
</gene>
<dbReference type="EMBL" id="STGY01000010">
    <property type="protein sequence ID" value="THV42850.1"/>
    <property type="molecule type" value="Genomic_DNA"/>
</dbReference>
<sequence length="132" mass="14652">MSTRLRRTVIAAIAAASMAMLVLTTGTPASAGETWRGCESGNVCLYNGDITPRYLSYQTPGYVPDGEHFWVVVNNGNQQAGADHVYFEYKYYGGSEWYDTCLHFRPGDGYKLDLRDGAVNATIRNMYWGGEC</sequence>
<dbReference type="PROSITE" id="PS51318">
    <property type="entry name" value="TAT"/>
    <property type="match status" value="1"/>
</dbReference>
<proteinExistence type="predicted"/>
<evidence type="ECO:0000256" key="1">
    <source>
        <dbReference type="SAM" id="SignalP"/>
    </source>
</evidence>
<feature type="signal peptide" evidence="1">
    <location>
        <begin position="1"/>
        <end position="31"/>
    </location>
</feature>
<protein>
    <recommendedName>
        <fullName evidence="4">Peptidase inhibitor family I36 protein</fullName>
    </recommendedName>
</protein>
<dbReference type="AlphaFoldDB" id="A0A4S8QES3"/>
<name>A0A4S8QES3_9ACTN</name>
<dbReference type="OrthoDB" id="3541083at2"/>
<feature type="chain" id="PRO_5020715984" description="Peptidase inhibitor family I36 protein" evidence="1">
    <location>
        <begin position="32"/>
        <end position="132"/>
    </location>
</feature>
<evidence type="ECO:0000313" key="2">
    <source>
        <dbReference type="EMBL" id="THV42850.1"/>
    </source>
</evidence>
<organism evidence="2 3">
    <name type="scientific">Glycomyces buryatensis</name>
    <dbReference type="NCBI Taxonomy" id="2570927"/>
    <lineage>
        <taxon>Bacteria</taxon>
        <taxon>Bacillati</taxon>
        <taxon>Actinomycetota</taxon>
        <taxon>Actinomycetes</taxon>
        <taxon>Glycomycetales</taxon>
        <taxon>Glycomycetaceae</taxon>
        <taxon>Glycomyces</taxon>
    </lineage>
</organism>
<reference evidence="2 3" key="2">
    <citation type="submission" date="2019-05" db="EMBL/GenBank/DDBJ databases">
        <title>Glycomyces buryatensis sp. nov.</title>
        <authorList>
            <person name="Nikitina E."/>
        </authorList>
    </citation>
    <scope>NUCLEOTIDE SEQUENCE [LARGE SCALE GENOMIC DNA]</scope>
    <source>
        <strain evidence="2 3">18</strain>
    </source>
</reference>
<dbReference type="RefSeq" id="WP_136533181.1">
    <property type="nucleotide sequence ID" value="NZ_STGY01000010.1"/>
</dbReference>
<accession>A0A4S8QES3</accession>
<evidence type="ECO:0000313" key="3">
    <source>
        <dbReference type="Proteomes" id="UP000308760"/>
    </source>
</evidence>
<keyword evidence="3" id="KW-1185">Reference proteome</keyword>
<reference evidence="3" key="1">
    <citation type="submission" date="2019-04" db="EMBL/GenBank/DDBJ databases">
        <title>Nocardioides xinjiangensis sp. nov.</title>
        <authorList>
            <person name="Liu S."/>
        </authorList>
    </citation>
    <scope>NUCLEOTIDE SEQUENCE [LARGE SCALE GENOMIC DNA]</scope>
    <source>
        <strain evidence="3">18</strain>
    </source>
</reference>